<dbReference type="InterPro" id="IPR018062">
    <property type="entry name" value="HTH_AraC-typ_CS"/>
</dbReference>
<evidence type="ECO:0000256" key="3">
    <source>
        <dbReference type="ARBA" id="ARBA00023163"/>
    </source>
</evidence>
<dbReference type="EMBL" id="CP046172">
    <property type="protein sequence ID" value="QIS12425.1"/>
    <property type="molecule type" value="Genomic_DNA"/>
</dbReference>
<dbReference type="SMART" id="SM00342">
    <property type="entry name" value="HTH_ARAC"/>
    <property type="match status" value="1"/>
</dbReference>
<keyword evidence="2" id="KW-0238">DNA-binding</keyword>
<dbReference type="InterPro" id="IPR050204">
    <property type="entry name" value="AraC_XylS_family_regulators"/>
</dbReference>
<reference evidence="5 6" key="1">
    <citation type="journal article" date="2019" name="ACS Chem. Biol.">
        <title>Identification and Mobilization of a Cryptic Antibiotic Biosynthesis Gene Locus from a Human-Pathogenic Nocardia Isolate.</title>
        <authorList>
            <person name="Herisse M."/>
            <person name="Ishida K."/>
            <person name="Porter J.L."/>
            <person name="Howden B."/>
            <person name="Hertweck C."/>
            <person name="Stinear T.P."/>
            <person name="Pidot S.J."/>
        </authorList>
    </citation>
    <scope>NUCLEOTIDE SEQUENCE [LARGE SCALE GENOMIC DNA]</scope>
    <source>
        <strain evidence="5 6">AUSMDU00012717</strain>
    </source>
</reference>
<dbReference type="GO" id="GO:0043565">
    <property type="term" value="F:sequence-specific DNA binding"/>
    <property type="evidence" value="ECO:0007669"/>
    <property type="project" value="InterPro"/>
</dbReference>
<dbReference type="KEGG" id="nah:F5544_22820"/>
<organism evidence="5 6">
    <name type="scientific">Nocardia arthritidis</name>
    <dbReference type="NCBI Taxonomy" id="228602"/>
    <lineage>
        <taxon>Bacteria</taxon>
        <taxon>Bacillati</taxon>
        <taxon>Actinomycetota</taxon>
        <taxon>Actinomycetes</taxon>
        <taxon>Mycobacteriales</taxon>
        <taxon>Nocardiaceae</taxon>
        <taxon>Nocardia</taxon>
    </lineage>
</organism>
<evidence type="ECO:0000256" key="1">
    <source>
        <dbReference type="ARBA" id="ARBA00023015"/>
    </source>
</evidence>
<protein>
    <submittedName>
        <fullName evidence="5">Helix-turn-helix domain-containing protein</fullName>
    </submittedName>
</protein>
<dbReference type="PANTHER" id="PTHR46796">
    <property type="entry name" value="HTH-TYPE TRANSCRIPTIONAL ACTIVATOR RHAS-RELATED"/>
    <property type="match status" value="1"/>
</dbReference>
<evidence type="ECO:0000259" key="4">
    <source>
        <dbReference type="PROSITE" id="PS01124"/>
    </source>
</evidence>
<dbReference type="GO" id="GO:0003700">
    <property type="term" value="F:DNA-binding transcription factor activity"/>
    <property type="evidence" value="ECO:0007669"/>
    <property type="project" value="InterPro"/>
</dbReference>
<sequence>MVRPRCQRRPVSFKSAAATTFRCPSAKRYFSVILRPNGCGRTRLRSRQLRHPWIVMSLGEFVSDHIADSIKYMWDNCGQQVSLNDLADVARYSKFYFVRRFHAETSWSPARFLAAIRLARSKKLLATTSMNVSDISCAVGYLSYGTFTSRFTEAVGLSPSQYRRYVRGERVPLRWSEQHADCRRESGTTLLCGKLSDPGGAIVGRGYMSIFSAANPLTSAAALLIVANQGAFSLGCLPPGKWVARAIAISTVRDDGNRRATREARMGICEFPLRENDRLEISIRLSKLTIRTAPFLPALPQL</sequence>
<dbReference type="RefSeq" id="WP_428847066.1">
    <property type="nucleotide sequence ID" value="NZ_CP046172.1"/>
</dbReference>
<evidence type="ECO:0000313" key="5">
    <source>
        <dbReference type="EMBL" id="QIS12425.1"/>
    </source>
</evidence>
<proteinExistence type="predicted"/>
<dbReference type="InterPro" id="IPR018060">
    <property type="entry name" value="HTH_AraC"/>
</dbReference>
<dbReference type="PROSITE" id="PS01124">
    <property type="entry name" value="HTH_ARAC_FAMILY_2"/>
    <property type="match status" value="1"/>
</dbReference>
<dbReference type="Gene3D" id="1.10.10.60">
    <property type="entry name" value="Homeodomain-like"/>
    <property type="match status" value="2"/>
</dbReference>
<evidence type="ECO:0000256" key="2">
    <source>
        <dbReference type="ARBA" id="ARBA00023125"/>
    </source>
</evidence>
<gene>
    <name evidence="5" type="ORF">F5544_22820</name>
</gene>
<dbReference type="PROSITE" id="PS00041">
    <property type="entry name" value="HTH_ARAC_FAMILY_1"/>
    <property type="match status" value="1"/>
</dbReference>
<dbReference type="AlphaFoldDB" id="A0A6G9YGK7"/>
<dbReference type="SUPFAM" id="SSF46689">
    <property type="entry name" value="Homeodomain-like"/>
    <property type="match status" value="2"/>
</dbReference>
<name>A0A6G9YGK7_9NOCA</name>
<dbReference type="Pfam" id="PF12833">
    <property type="entry name" value="HTH_18"/>
    <property type="match status" value="1"/>
</dbReference>
<evidence type="ECO:0000313" key="6">
    <source>
        <dbReference type="Proteomes" id="UP000503540"/>
    </source>
</evidence>
<dbReference type="InterPro" id="IPR009057">
    <property type="entry name" value="Homeodomain-like_sf"/>
</dbReference>
<keyword evidence="1" id="KW-0805">Transcription regulation</keyword>
<keyword evidence="3" id="KW-0804">Transcription</keyword>
<dbReference type="Proteomes" id="UP000503540">
    <property type="component" value="Chromosome"/>
</dbReference>
<accession>A0A6G9YGK7</accession>
<feature type="domain" description="HTH araC/xylS-type" evidence="4">
    <location>
        <begin position="67"/>
        <end position="165"/>
    </location>
</feature>
<keyword evidence="6" id="KW-1185">Reference proteome</keyword>